<keyword evidence="3" id="KW-1185">Reference proteome</keyword>
<dbReference type="STRING" id="1044.EH31_11310"/>
<dbReference type="Gene3D" id="3.30.565.10">
    <property type="entry name" value="Histidine kinase-like ATPase, C-terminal domain"/>
    <property type="match status" value="1"/>
</dbReference>
<dbReference type="SUPFAM" id="SSF55874">
    <property type="entry name" value="ATPase domain of HSP90 chaperone/DNA topoisomerase II/histidine kinase"/>
    <property type="match status" value="1"/>
</dbReference>
<dbReference type="NCBIfam" id="NF047352">
    <property type="entry name" value="P_loop_sacsin"/>
    <property type="match status" value="1"/>
</dbReference>
<feature type="compositionally biased region" description="Basic and acidic residues" evidence="1">
    <location>
        <begin position="1243"/>
        <end position="1253"/>
    </location>
</feature>
<evidence type="ECO:0000313" key="3">
    <source>
        <dbReference type="Proteomes" id="UP000027647"/>
    </source>
</evidence>
<name>A0A074MVV3_ERYLO</name>
<dbReference type="RefSeq" id="WP_034960303.1">
    <property type="nucleotide sequence ID" value="NZ_JMIW01000004.1"/>
</dbReference>
<dbReference type="InterPro" id="IPR036890">
    <property type="entry name" value="HATPase_C_sf"/>
</dbReference>
<protein>
    <submittedName>
        <fullName evidence="2">ATPase</fullName>
    </submittedName>
</protein>
<evidence type="ECO:0000256" key="1">
    <source>
        <dbReference type="SAM" id="MobiDB-lite"/>
    </source>
</evidence>
<accession>A0A074MVV3</accession>
<dbReference type="PANTHER" id="PTHR32387">
    <property type="entry name" value="WU:FJ29H11"/>
    <property type="match status" value="1"/>
</dbReference>
<reference evidence="2 3" key="1">
    <citation type="submission" date="2014-04" db="EMBL/GenBank/DDBJ databases">
        <title>A comprehensive comparison of genomes of Erythrobacter spp. strains.</title>
        <authorList>
            <person name="Zheng Q."/>
        </authorList>
    </citation>
    <scope>NUCLEOTIDE SEQUENCE [LARGE SCALE GENOMIC DNA]</scope>
    <source>
        <strain evidence="2 3">DSM 6997</strain>
    </source>
</reference>
<comment type="caution">
    <text evidence="2">The sequence shown here is derived from an EMBL/GenBank/DDBJ whole genome shotgun (WGS) entry which is preliminary data.</text>
</comment>
<feature type="compositionally biased region" description="Acidic residues" evidence="1">
    <location>
        <begin position="1254"/>
        <end position="1263"/>
    </location>
</feature>
<dbReference type="OrthoDB" id="9802640at2"/>
<sequence length="1408" mass="159825">MSKQPAYFEAVRHRSQKRWEQLEADPELAGPWHQLFKQVQSPRHILSELLQNADDAGATEAHARIDGDAFVFEHNGEDFTDEHFASLCRFGYSNKRALHTIGFRGIGFKSTFSLGDRVELYTPTLSVGFDRTRFTEPFWIDQKQVENSGTTVRVEILDRHRKTELQKNLEDWTKSPVSLLFFKNIRKIRIGEEVIHWVSCGEGPVKGSQWLAQHDNLDEKFLLARSEPEDFPAEALDEIRQERLLSTEQEMEFPPCQIEIVIGVEGRLFVVLPTGVETELPFAINAPFIQDPTRFKIKNPSISPTNRWLLERAGKLAAEVLKNWLQRPDLRLSDRAKAYDAMPDVDRKKTSLDSACGALVVEAFEAEIAEAAIALTEDGNCVESLGAVLLPREIYDVWPQKQAIGFFDEASRPAIAMAVSTDNLEKLKHWNVIEEIEPQAILRCLQDRHLPQPKAWQNLLALWAYVGGLLQSYRYFADRSAMKIVPAQGKSVLFSSSEVVRLGEQKIVPSEDDWQFLGDHLSVLNQNWPRYLTTQKRAAETNKDNALKRQVERASHVFEEIDLDEPSDTGKVIDTVAASFFNRKGVTLSDSVRLAQIAAKLGAQIEDNFRFVSQDRHFRTVDDIVLYDEDGSLDLLLPDDWAEEHLLHGDYSKTFSSCTAEEWRTWVANGRSGLGNFVPFDEKRKWIWRTRDAKSELSTRRFAGRFEPRYSDPNFFLDDWDFDADIWGHWEEISEEMPTVWAQVAERLLASPRQLSAYQTGVLTERASNGHTRRVITRGLTPAWAMKLADKPCLRDTHGTHRKPTELLMRAPETEALMDVEPFVHKSLDSETSKPWLKLIGVSDQPTGPEKLLARLSALASSKTAPAHEVEKWYRRLDQLIDGCSTDIFKSICAAFRNERLILTEAGEWEGSEGVFLNAGDEEIPDAPVIRASVRDLTLWRKIGVGDRPTGVLIMRWLGKLPSGSILSPEDLRRVRGLLPRFPVRIWNECAHWLNLAGEWTPVSDLKCSLSMQTLTAFAHLHPWVKEQTADLRLLPVEVAEAMPFSQLPALAAQIDERLELDRIENGEGEARPWLQELGLMLLRIKLEDGDDSDKLRVLASQLSETLWYGCAELETLPYVDGKPAGTARKADALWIEDRLYAVRKPLAKLAKGVAQEIGKAFRRADIVDAIKLCFDRDAGFVRSYMEENFELLPEAEAPRVQKPVIGDEPAHKAAPNRDPSPSNQTESASDDDEEDETFPDNAPEHLNTHAQEDDVPDIEDTDENPHAAEPAVVHPRKPRDVKPHIMERFALSQGFRKDGDGSFFNDQGCTIGKANGASFPWEQRSQDGDLLKHYWPRDHCLEREPLELDAVIWGMLERGENYVLVLSDPDGDPIEVPGDHLIQLREREVLALHPATYRLVIEHDKDL</sequence>
<dbReference type="eggNOG" id="COG0323">
    <property type="taxonomic scope" value="Bacteria"/>
</dbReference>
<proteinExistence type="predicted"/>
<dbReference type="Proteomes" id="UP000027647">
    <property type="component" value="Unassembled WGS sequence"/>
</dbReference>
<dbReference type="PANTHER" id="PTHR32387:SF0">
    <property type="entry name" value="PROTEIN NO VEIN"/>
    <property type="match status" value="1"/>
</dbReference>
<feature type="compositionally biased region" description="Acidic residues" evidence="1">
    <location>
        <begin position="1229"/>
        <end position="1239"/>
    </location>
</feature>
<feature type="region of interest" description="Disordered" evidence="1">
    <location>
        <begin position="1209"/>
        <end position="1281"/>
    </location>
</feature>
<gene>
    <name evidence="2" type="ORF">EH31_11310</name>
</gene>
<dbReference type="EMBL" id="JMIW01000004">
    <property type="protein sequence ID" value="KEO89737.1"/>
    <property type="molecule type" value="Genomic_DNA"/>
</dbReference>
<organism evidence="2 3">
    <name type="scientific">Erythrobacter longus</name>
    <dbReference type="NCBI Taxonomy" id="1044"/>
    <lineage>
        <taxon>Bacteria</taxon>
        <taxon>Pseudomonadati</taxon>
        <taxon>Pseudomonadota</taxon>
        <taxon>Alphaproteobacteria</taxon>
        <taxon>Sphingomonadales</taxon>
        <taxon>Erythrobacteraceae</taxon>
        <taxon>Erythrobacter/Porphyrobacter group</taxon>
        <taxon>Erythrobacter</taxon>
    </lineage>
</organism>
<evidence type="ECO:0000313" key="2">
    <source>
        <dbReference type="EMBL" id="KEO89737.1"/>
    </source>
</evidence>
<dbReference type="InterPro" id="IPR052957">
    <property type="entry name" value="Auxin_embryo_med"/>
</dbReference>